<feature type="transmembrane region" description="Helical" evidence="1">
    <location>
        <begin position="59"/>
        <end position="78"/>
    </location>
</feature>
<keyword evidence="1" id="KW-0472">Membrane</keyword>
<keyword evidence="1" id="KW-1133">Transmembrane helix</keyword>
<reference evidence="2 3" key="1">
    <citation type="submission" date="2016-11" db="EMBL/GenBank/DDBJ databases">
        <authorList>
            <person name="Jaros S."/>
            <person name="Januszkiewicz K."/>
            <person name="Wedrychowicz H."/>
        </authorList>
    </citation>
    <scope>NUCLEOTIDE SEQUENCE [LARGE SCALE GENOMIC DNA]</scope>
    <source>
        <strain evidence="2 3">YL228</strain>
    </source>
</reference>
<proteinExistence type="predicted"/>
<dbReference type="Proteomes" id="UP000183461">
    <property type="component" value="Unassembled WGS sequence"/>
</dbReference>
<feature type="transmembrane region" description="Helical" evidence="1">
    <location>
        <begin position="333"/>
        <end position="351"/>
    </location>
</feature>
<organism evidence="2 3">
    <name type="scientific">Ruminococcus flavefaciens</name>
    <dbReference type="NCBI Taxonomy" id="1265"/>
    <lineage>
        <taxon>Bacteria</taxon>
        <taxon>Bacillati</taxon>
        <taxon>Bacillota</taxon>
        <taxon>Clostridia</taxon>
        <taxon>Eubacteriales</taxon>
        <taxon>Oscillospiraceae</taxon>
        <taxon>Ruminococcus</taxon>
    </lineage>
</organism>
<dbReference type="EMBL" id="FPIP01000003">
    <property type="protein sequence ID" value="SFW29358.1"/>
    <property type="molecule type" value="Genomic_DNA"/>
</dbReference>
<evidence type="ECO:0000256" key="1">
    <source>
        <dbReference type="SAM" id="Phobius"/>
    </source>
</evidence>
<dbReference type="RefSeq" id="WP_072299930.1">
    <property type="nucleotide sequence ID" value="NZ_FPIP01000003.1"/>
</dbReference>
<feature type="transmembrane region" description="Helical" evidence="1">
    <location>
        <begin position="98"/>
        <end position="114"/>
    </location>
</feature>
<feature type="transmembrane region" description="Helical" evidence="1">
    <location>
        <begin position="27"/>
        <end position="52"/>
    </location>
</feature>
<feature type="transmembrane region" description="Helical" evidence="1">
    <location>
        <begin position="454"/>
        <end position="476"/>
    </location>
</feature>
<protein>
    <submittedName>
        <fullName evidence="2">Uncharacterized protein</fullName>
    </submittedName>
</protein>
<feature type="transmembrane region" description="Helical" evidence="1">
    <location>
        <begin position="268"/>
        <end position="285"/>
    </location>
</feature>
<dbReference type="AlphaFoldDB" id="A0A1K1N4U3"/>
<feature type="transmembrane region" description="Helical" evidence="1">
    <location>
        <begin position="371"/>
        <end position="398"/>
    </location>
</feature>
<feature type="transmembrane region" description="Helical" evidence="1">
    <location>
        <begin position="221"/>
        <end position="239"/>
    </location>
</feature>
<evidence type="ECO:0000313" key="2">
    <source>
        <dbReference type="EMBL" id="SFW29358.1"/>
    </source>
</evidence>
<name>A0A1K1N4U3_RUMFL</name>
<gene>
    <name evidence="2" type="ORF">SAMN02910280_1618</name>
</gene>
<feature type="transmembrane region" description="Helical" evidence="1">
    <location>
        <begin position="515"/>
        <end position="534"/>
    </location>
</feature>
<feature type="transmembrane region" description="Helical" evidence="1">
    <location>
        <begin position="297"/>
        <end position="321"/>
    </location>
</feature>
<feature type="transmembrane region" description="Helical" evidence="1">
    <location>
        <begin position="488"/>
        <end position="509"/>
    </location>
</feature>
<sequence length="822" mass="92882">MIFSAVCLVGVIFSVLSAVIWFKKKNIIEAVTMGVIMWFFAHIFASMGLFVIDRYTVSRAGAGAALICGAVLGLVLFLDKGKFFRKRHTVGHEFSVKEMLIPIVIAVLAIPFVSQKNYFFGMGQDEGVYQTQAILFMNGDTKRQKTLEEYYDLTTEQEKEAFAYNAKHHLAGFDIQPEDYPDTVYDRSKGPASGIIHGIPTYSSLLATWGKLFGMEHMQDFETILYVCLIFLMYFISRNMKLKETTAACVCAASALAPVVIWVAKSSLTEMLLALIPAVFLYFMTDEDYPDHKWLSVIPVAVFGCYHVSLYTMIPMFVMIYGGMYVFTRQRQFAVLLPVTIAGYFASYLMMRHVQPMYTMNNYSPLFVGGITVHDITTVVIIGSAAAFAASLIFIAVVKKRTKQNFNPARFTRKASESKLFRNLLRVMLIIPVAFIAVKALLSFDSWEYLNHLTLWGFAGCTGLILFPLGLILAFVNVKFFAERQQRLVLFIMFFYCILVYSAFLRYQIQHYYYYSRYLAPFIPVAVLFCASAADRFGGKLLIPVTAVGLLYIAPFDAYLMGHKDDSRIEWSILEDIADFGGENDCIVISPKYTTKLWLPVRSMTGAKVVPEDENDAGQIDRLAARYGRVLVLTEKMMDDEDFSIMYSNRMHSIEDDLNHRGRIVPFSKHFITYDDDIRIYSYDKYRFMYTAAGDYAKMSGVSGLETYFCWTDSEEAQIECGLYPGDYDVTLELGCEMPLEAMGVNEVKVTMLLNGKEIGTDTITAENNGQPLHFSADEEQVREGENILTICCPLWKAALSNPVDTRELGVPVKSVRFSSAA</sequence>
<accession>A0A1K1N4U3</accession>
<evidence type="ECO:0000313" key="3">
    <source>
        <dbReference type="Proteomes" id="UP000183461"/>
    </source>
</evidence>
<feature type="transmembrane region" description="Helical" evidence="1">
    <location>
        <begin position="541"/>
        <end position="562"/>
    </location>
</feature>
<feature type="transmembrane region" description="Helical" evidence="1">
    <location>
        <begin position="423"/>
        <end position="442"/>
    </location>
</feature>
<keyword evidence="1" id="KW-0812">Transmembrane</keyword>